<name>A0A251S282_HELAN</name>
<reference evidence="3" key="1">
    <citation type="journal article" date="2017" name="Nature">
        <title>The sunflower genome provides insights into oil metabolism, flowering and Asterid evolution.</title>
        <authorList>
            <person name="Badouin H."/>
            <person name="Gouzy J."/>
            <person name="Grassa C.J."/>
            <person name="Murat F."/>
            <person name="Staton S.E."/>
            <person name="Cottret L."/>
            <person name="Lelandais-Briere C."/>
            <person name="Owens G.L."/>
            <person name="Carrere S."/>
            <person name="Mayjonade B."/>
            <person name="Legrand L."/>
            <person name="Gill N."/>
            <person name="Kane N.C."/>
            <person name="Bowers J.E."/>
            <person name="Hubner S."/>
            <person name="Bellec A."/>
            <person name="Berard A."/>
            <person name="Berges H."/>
            <person name="Blanchet N."/>
            <person name="Boniface M.C."/>
            <person name="Brunel D."/>
            <person name="Catrice O."/>
            <person name="Chaidir N."/>
            <person name="Claudel C."/>
            <person name="Donnadieu C."/>
            <person name="Faraut T."/>
            <person name="Fievet G."/>
            <person name="Helmstetter N."/>
            <person name="King M."/>
            <person name="Knapp S.J."/>
            <person name="Lai Z."/>
            <person name="Le Paslier M.C."/>
            <person name="Lippi Y."/>
            <person name="Lorenzon L."/>
            <person name="Mandel J.R."/>
            <person name="Marage G."/>
            <person name="Marchand G."/>
            <person name="Marquand E."/>
            <person name="Bret-Mestries E."/>
            <person name="Morien E."/>
            <person name="Nambeesan S."/>
            <person name="Nguyen T."/>
            <person name="Pegot-Espagnet P."/>
            <person name="Pouilly N."/>
            <person name="Raftis F."/>
            <person name="Sallet E."/>
            <person name="Schiex T."/>
            <person name="Thomas J."/>
            <person name="Vandecasteele C."/>
            <person name="Vares D."/>
            <person name="Vear F."/>
            <person name="Vautrin S."/>
            <person name="Crespi M."/>
            <person name="Mangin B."/>
            <person name="Burke J.M."/>
            <person name="Salse J."/>
            <person name="Munos S."/>
            <person name="Vincourt P."/>
            <person name="Rieseberg L.H."/>
            <person name="Langlade N.B."/>
        </authorList>
    </citation>
    <scope>NUCLEOTIDE SEQUENCE [LARGE SCALE GENOMIC DNA]</scope>
    <source>
        <strain evidence="3">cv. SF193</strain>
    </source>
</reference>
<evidence type="ECO:0000256" key="1">
    <source>
        <dbReference type="SAM" id="MobiDB-lite"/>
    </source>
</evidence>
<keyword evidence="3" id="KW-1185">Reference proteome</keyword>
<dbReference type="AlphaFoldDB" id="A0A251S282"/>
<organism evidence="2 3">
    <name type="scientific">Helianthus annuus</name>
    <name type="common">Common sunflower</name>
    <dbReference type="NCBI Taxonomy" id="4232"/>
    <lineage>
        <taxon>Eukaryota</taxon>
        <taxon>Viridiplantae</taxon>
        <taxon>Streptophyta</taxon>
        <taxon>Embryophyta</taxon>
        <taxon>Tracheophyta</taxon>
        <taxon>Spermatophyta</taxon>
        <taxon>Magnoliopsida</taxon>
        <taxon>eudicotyledons</taxon>
        <taxon>Gunneridae</taxon>
        <taxon>Pentapetalae</taxon>
        <taxon>asterids</taxon>
        <taxon>campanulids</taxon>
        <taxon>Asterales</taxon>
        <taxon>Asteraceae</taxon>
        <taxon>Asteroideae</taxon>
        <taxon>Heliantheae alliance</taxon>
        <taxon>Heliantheae</taxon>
        <taxon>Helianthus</taxon>
    </lineage>
</organism>
<evidence type="ECO:0000313" key="2">
    <source>
        <dbReference type="EMBL" id="OTF92810.1"/>
    </source>
</evidence>
<dbReference type="EMBL" id="CM007905">
    <property type="protein sequence ID" value="OTF92810.1"/>
    <property type="molecule type" value="Genomic_DNA"/>
</dbReference>
<evidence type="ECO:0000313" key="3">
    <source>
        <dbReference type="Proteomes" id="UP000215914"/>
    </source>
</evidence>
<feature type="compositionally biased region" description="Basic and acidic residues" evidence="1">
    <location>
        <begin position="57"/>
        <end position="69"/>
    </location>
</feature>
<proteinExistence type="predicted"/>
<gene>
    <name evidence="2" type="ORF">HannXRQ_Chr16g0526011</name>
</gene>
<sequence length="69" mass="7674">MAINQMIAIEAVHLMIVGLNCVIKRLQGGYKVRGVIMSFQKFVTTTQGIDVSLGDTPLDRRPQGRQEET</sequence>
<accession>A0A251S282</accession>
<feature type="region of interest" description="Disordered" evidence="1">
    <location>
        <begin position="50"/>
        <end position="69"/>
    </location>
</feature>
<dbReference type="Proteomes" id="UP000215914">
    <property type="component" value="Chromosome 16"/>
</dbReference>
<protein>
    <submittedName>
        <fullName evidence="2">Uncharacterized protein</fullName>
    </submittedName>
</protein>
<dbReference type="InParanoid" id="A0A251S282"/>